<keyword evidence="3" id="KW-0255">Endonuclease</keyword>
<dbReference type="EMBL" id="SWBP01000002">
    <property type="protein sequence ID" value="TKB98936.1"/>
    <property type="molecule type" value="Genomic_DNA"/>
</dbReference>
<keyword evidence="6" id="KW-0325">Glycoprotein</keyword>
<dbReference type="Proteomes" id="UP000308181">
    <property type="component" value="Unassembled WGS sequence"/>
</dbReference>
<name>A0A4U1C3N6_9SPHI</name>
<sequence length="260" mass="29653">MQIKKIIPFAFVIVALSLVSWGVVAHRSIGKIAENHLTPRAKIAVTNLLGAETMPLVSTYADDVRSAKEFSYTAPWHYVNLKQGLNYEQYVEALKADTGANVYNALLKMEKQLRDKNSSKADQVFALKFIIHLVGDLHQPFHVGRGEDKGGNDIKVKFRGRDTNMHSLWDSGLVEYNGFSFTEMATAFDNVSDDKIKKWQSDEVTVWLFESYQIATKLYAEAEESSDFDYTYYPNHSEIYKERMQKAGIRLAGFLNKIYQ</sequence>
<keyword evidence="5" id="KW-1015">Disulfide bond</keyword>
<dbReference type="InterPro" id="IPR008947">
    <property type="entry name" value="PLipase_C/P1_nuclease_dom_sf"/>
</dbReference>
<dbReference type="CDD" id="cd11010">
    <property type="entry name" value="S1-P1_nuclease"/>
    <property type="match status" value="1"/>
</dbReference>
<keyword evidence="1" id="KW-0540">Nuclease</keyword>
<keyword evidence="8" id="KW-1185">Reference proteome</keyword>
<evidence type="ECO:0000256" key="6">
    <source>
        <dbReference type="ARBA" id="ARBA00023180"/>
    </source>
</evidence>
<dbReference type="PANTHER" id="PTHR33146">
    <property type="entry name" value="ENDONUCLEASE 4"/>
    <property type="match status" value="1"/>
</dbReference>
<dbReference type="GO" id="GO:0046872">
    <property type="term" value="F:metal ion binding"/>
    <property type="evidence" value="ECO:0007669"/>
    <property type="project" value="UniProtKB-KW"/>
</dbReference>
<gene>
    <name evidence="7" type="ORF">FA046_07420</name>
</gene>
<dbReference type="GO" id="GO:0004519">
    <property type="term" value="F:endonuclease activity"/>
    <property type="evidence" value="ECO:0007669"/>
    <property type="project" value="UniProtKB-KW"/>
</dbReference>
<dbReference type="SUPFAM" id="SSF48537">
    <property type="entry name" value="Phospholipase C/P1 nuclease"/>
    <property type="match status" value="1"/>
</dbReference>
<proteinExistence type="predicted"/>
<dbReference type="OrthoDB" id="267579at2"/>
<keyword evidence="2" id="KW-0479">Metal-binding</keyword>
<dbReference type="InterPro" id="IPR003154">
    <property type="entry name" value="S1/P1nuclease"/>
</dbReference>
<evidence type="ECO:0000256" key="3">
    <source>
        <dbReference type="ARBA" id="ARBA00022759"/>
    </source>
</evidence>
<dbReference type="Gene3D" id="1.10.575.10">
    <property type="entry name" value="P1 Nuclease"/>
    <property type="match status" value="1"/>
</dbReference>
<protein>
    <submittedName>
        <fullName evidence="7">S1/P1 Nuclease</fullName>
    </submittedName>
</protein>
<dbReference type="PANTHER" id="PTHR33146:SF26">
    <property type="entry name" value="ENDONUCLEASE 4"/>
    <property type="match status" value="1"/>
</dbReference>
<dbReference type="GO" id="GO:0016788">
    <property type="term" value="F:hydrolase activity, acting on ester bonds"/>
    <property type="evidence" value="ECO:0007669"/>
    <property type="project" value="InterPro"/>
</dbReference>
<dbReference type="RefSeq" id="WP_136825749.1">
    <property type="nucleotide sequence ID" value="NZ_SWBP01000002.1"/>
</dbReference>
<accession>A0A4U1C3N6</accession>
<evidence type="ECO:0000313" key="8">
    <source>
        <dbReference type="Proteomes" id="UP000308181"/>
    </source>
</evidence>
<evidence type="ECO:0000313" key="7">
    <source>
        <dbReference type="EMBL" id="TKB98936.1"/>
    </source>
</evidence>
<dbReference type="AlphaFoldDB" id="A0A4U1C3N6"/>
<dbReference type="GO" id="GO:0003676">
    <property type="term" value="F:nucleic acid binding"/>
    <property type="evidence" value="ECO:0007669"/>
    <property type="project" value="InterPro"/>
</dbReference>
<comment type="caution">
    <text evidence="7">The sequence shown here is derived from an EMBL/GenBank/DDBJ whole genome shotgun (WGS) entry which is preliminary data.</text>
</comment>
<organism evidence="7 8">
    <name type="scientific">Pedobacter cryophilus</name>
    <dbReference type="NCBI Taxonomy" id="2571271"/>
    <lineage>
        <taxon>Bacteria</taxon>
        <taxon>Pseudomonadati</taxon>
        <taxon>Bacteroidota</taxon>
        <taxon>Sphingobacteriia</taxon>
        <taxon>Sphingobacteriales</taxon>
        <taxon>Sphingobacteriaceae</taxon>
        <taxon>Pedobacter</taxon>
    </lineage>
</organism>
<dbReference type="GO" id="GO:0006308">
    <property type="term" value="P:DNA catabolic process"/>
    <property type="evidence" value="ECO:0007669"/>
    <property type="project" value="InterPro"/>
</dbReference>
<evidence type="ECO:0000256" key="5">
    <source>
        <dbReference type="ARBA" id="ARBA00023157"/>
    </source>
</evidence>
<dbReference type="Pfam" id="PF02265">
    <property type="entry name" value="S1-P1_nuclease"/>
    <property type="match status" value="1"/>
</dbReference>
<keyword evidence="4" id="KW-0378">Hydrolase</keyword>
<evidence type="ECO:0000256" key="1">
    <source>
        <dbReference type="ARBA" id="ARBA00022722"/>
    </source>
</evidence>
<reference evidence="7 8" key="1">
    <citation type="submission" date="2019-04" db="EMBL/GenBank/DDBJ databases">
        <title>Pedobacter sp. AR-3-17 sp. nov., isolated from Arctic soil.</title>
        <authorList>
            <person name="Dahal R.H."/>
            <person name="Kim D.-U."/>
        </authorList>
    </citation>
    <scope>NUCLEOTIDE SEQUENCE [LARGE SCALE GENOMIC DNA]</scope>
    <source>
        <strain evidence="7 8">AR-3-17</strain>
    </source>
</reference>
<evidence type="ECO:0000256" key="4">
    <source>
        <dbReference type="ARBA" id="ARBA00022801"/>
    </source>
</evidence>
<evidence type="ECO:0000256" key="2">
    <source>
        <dbReference type="ARBA" id="ARBA00022723"/>
    </source>
</evidence>